<feature type="region of interest" description="Disordered" evidence="1">
    <location>
        <begin position="1"/>
        <end position="33"/>
    </location>
</feature>
<reference evidence="2 3" key="1">
    <citation type="submission" date="2019-09" db="EMBL/GenBank/DDBJ databases">
        <title>Chitinophaga ginsengihumi sp. nov., isolated from soil of ginseng rhizosphere.</title>
        <authorList>
            <person name="Lee J."/>
        </authorList>
    </citation>
    <scope>NUCLEOTIDE SEQUENCE [LARGE SCALE GENOMIC DNA]</scope>
    <source>
        <strain evidence="2 3">BN140078</strain>
    </source>
</reference>
<dbReference type="AlphaFoldDB" id="A0A5B2VMI0"/>
<comment type="caution">
    <text evidence="2">The sequence shown here is derived from an EMBL/GenBank/DDBJ whole genome shotgun (WGS) entry which is preliminary data.</text>
</comment>
<reference evidence="2 3" key="2">
    <citation type="submission" date="2019-09" db="EMBL/GenBank/DDBJ databases">
        <authorList>
            <person name="Jin C."/>
        </authorList>
    </citation>
    <scope>NUCLEOTIDE SEQUENCE [LARGE SCALE GENOMIC DNA]</scope>
    <source>
        <strain evidence="2 3">BN140078</strain>
    </source>
</reference>
<feature type="compositionally biased region" description="Polar residues" evidence="1">
    <location>
        <begin position="1"/>
        <end position="14"/>
    </location>
</feature>
<dbReference type="EMBL" id="VUOC01000004">
    <property type="protein sequence ID" value="KAA2239860.1"/>
    <property type="molecule type" value="Genomic_DNA"/>
</dbReference>
<evidence type="ECO:0000256" key="1">
    <source>
        <dbReference type="SAM" id="MobiDB-lite"/>
    </source>
</evidence>
<sequence length="557" mass="60581">MQAQANKTQENGSRSVADKAAQLKSTDAPFQDAPFQFEDHRPEAVAQRKLQEMANQYAAQRQPIQKKDDHTGLSVSKTGLPASLHAVNGGTRAAQASVPVIQQQSAKPGRPIANVPSDAPVQRVAFNQYIAHLVPKSYYYIKIDKKDVIAQYLGTDDTQHGLGYWFNDFGRGDRAKWLWEQPIGQSRFYLLASDVDDISPLESPQQYLANQGFAALAVDWTAQLASASGAYETWAYTKVNDASIQWHPVKGWMPIMKHNRNVNIFPPLETDLIVEDSVAYVHKDGTSICFLFSPDQTSGFQFIGKPQEVIALLALHYAHINKAAVPRSGKARAAADTDQGSQRLPSADEAAYGSTTKAAATSVGKTDIDANSSIDIKSSSTGSEVTVIHKGPWKKGDRGSGQADAMGGQNAKNYVVDRLANPQNKTKDALRTALSGRYEWLHVVGSSLGGINVKENLVAGSYDANTKMIALEHRVARWGTRDYSGDHAPTAFKPITIKGKAVTHADNRVGKSISLEVSHGGTKVASGDYNVEDQTVITKSEYAAEEKRVDDEIKANS</sequence>
<proteinExistence type="predicted"/>
<evidence type="ECO:0000313" key="3">
    <source>
        <dbReference type="Proteomes" id="UP000324611"/>
    </source>
</evidence>
<keyword evidence="3" id="KW-1185">Reference proteome</keyword>
<dbReference type="Proteomes" id="UP000324611">
    <property type="component" value="Unassembled WGS sequence"/>
</dbReference>
<evidence type="ECO:0000313" key="2">
    <source>
        <dbReference type="EMBL" id="KAA2239860.1"/>
    </source>
</evidence>
<name>A0A5B2VMI0_9BACT</name>
<accession>A0A5B2VMI0</accession>
<dbReference type="RefSeq" id="WP_149841037.1">
    <property type="nucleotide sequence ID" value="NZ_VUOC01000004.1"/>
</dbReference>
<organism evidence="2 3">
    <name type="scientific">Chitinophaga agrisoli</name>
    <dbReference type="NCBI Taxonomy" id="2607653"/>
    <lineage>
        <taxon>Bacteria</taxon>
        <taxon>Pseudomonadati</taxon>
        <taxon>Bacteroidota</taxon>
        <taxon>Chitinophagia</taxon>
        <taxon>Chitinophagales</taxon>
        <taxon>Chitinophagaceae</taxon>
        <taxon>Chitinophaga</taxon>
    </lineage>
</organism>
<gene>
    <name evidence="2" type="ORF">F0L74_27115</name>
</gene>
<protein>
    <submittedName>
        <fullName evidence="2">Uncharacterized protein</fullName>
    </submittedName>
</protein>
<feature type="region of interest" description="Disordered" evidence="1">
    <location>
        <begin position="328"/>
        <end position="356"/>
    </location>
</feature>